<comment type="caution">
    <text evidence="1">The sequence shown here is derived from an EMBL/GenBank/DDBJ whole genome shotgun (WGS) entry which is preliminary data.</text>
</comment>
<sequence>MLQTSLAIEKPRAKDLFCIFSLIANKYSKLRLRPCKTKEKQTWRYADTATTTYQLKSYVDYIPELKLYLYSHSICENIITNSDDFVHEENDELYTKTRCMESYERTIAALQQLEEHNEVIAYLKNLFSSEFNKNKKLVEQWDSRYSDQD</sequence>
<accession>A0A9N9CZB5</accession>
<proteinExistence type="predicted"/>
<dbReference type="EMBL" id="CAJVPY010004439">
    <property type="protein sequence ID" value="CAG8619507.1"/>
    <property type="molecule type" value="Genomic_DNA"/>
</dbReference>
<feature type="non-terminal residue" evidence="1">
    <location>
        <position position="1"/>
    </location>
</feature>
<feature type="non-terminal residue" evidence="1">
    <location>
        <position position="149"/>
    </location>
</feature>
<evidence type="ECO:0000313" key="2">
    <source>
        <dbReference type="Proteomes" id="UP000789405"/>
    </source>
</evidence>
<reference evidence="1" key="1">
    <citation type="submission" date="2021-06" db="EMBL/GenBank/DDBJ databases">
        <authorList>
            <person name="Kallberg Y."/>
            <person name="Tangrot J."/>
            <person name="Rosling A."/>
        </authorList>
    </citation>
    <scope>NUCLEOTIDE SEQUENCE</scope>
    <source>
        <strain evidence="1">MA453B</strain>
    </source>
</reference>
<name>A0A9N9CZB5_9GLOM</name>
<dbReference type="AlphaFoldDB" id="A0A9N9CZB5"/>
<gene>
    <name evidence="1" type="ORF">DERYTH_LOCUS8565</name>
</gene>
<organism evidence="1 2">
    <name type="scientific">Dentiscutata erythropus</name>
    <dbReference type="NCBI Taxonomy" id="1348616"/>
    <lineage>
        <taxon>Eukaryota</taxon>
        <taxon>Fungi</taxon>
        <taxon>Fungi incertae sedis</taxon>
        <taxon>Mucoromycota</taxon>
        <taxon>Glomeromycotina</taxon>
        <taxon>Glomeromycetes</taxon>
        <taxon>Diversisporales</taxon>
        <taxon>Gigasporaceae</taxon>
        <taxon>Dentiscutata</taxon>
    </lineage>
</organism>
<dbReference type="Proteomes" id="UP000789405">
    <property type="component" value="Unassembled WGS sequence"/>
</dbReference>
<dbReference type="OrthoDB" id="2447818at2759"/>
<evidence type="ECO:0000313" key="1">
    <source>
        <dbReference type="EMBL" id="CAG8619507.1"/>
    </source>
</evidence>
<protein>
    <submittedName>
        <fullName evidence="1">14878_t:CDS:1</fullName>
    </submittedName>
</protein>
<keyword evidence="2" id="KW-1185">Reference proteome</keyword>